<dbReference type="EMBL" id="AOIV01000021">
    <property type="protein sequence ID" value="ELZ31520.1"/>
    <property type="molecule type" value="Genomic_DNA"/>
</dbReference>
<proteinExistence type="predicted"/>
<name>M0D7R1_HALPD</name>
<feature type="compositionally biased region" description="Basic and acidic residues" evidence="1">
    <location>
        <begin position="77"/>
        <end position="91"/>
    </location>
</feature>
<comment type="caution">
    <text evidence="2">The sequence shown here is derived from an EMBL/GenBank/DDBJ whole genome shotgun (WGS) entry which is preliminary data.</text>
</comment>
<dbReference type="AlphaFoldDB" id="M0D7R1"/>
<gene>
    <name evidence="2" type="ORF">C474_09472</name>
</gene>
<evidence type="ECO:0000256" key="1">
    <source>
        <dbReference type="SAM" id="MobiDB-lite"/>
    </source>
</evidence>
<keyword evidence="3" id="KW-1185">Reference proteome</keyword>
<sequence>MGIKDVSDDSTRRRFVIDAVTVHAADPFERLGGDSDGGVGTSGKTGGIGGENTSAAPTASSGDATAGERTGSSHGVRVAERVDATDRTGGR</sequence>
<dbReference type="Proteomes" id="UP000011513">
    <property type="component" value="Unassembled WGS sequence"/>
</dbReference>
<dbReference type="InParanoid" id="M0D7R1"/>
<feature type="region of interest" description="Disordered" evidence="1">
    <location>
        <begin position="23"/>
        <end position="91"/>
    </location>
</feature>
<evidence type="ECO:0000313" key="3">
    <source>
        <dbReference type="Proteomes" id="UP000011513"/>
    </source>
</evidence>
<feature type="compositionally biased region" description="Gly residues" evidence="1">
    <location>
        <begin position="34"/>
        <end position="50"/>
    </location>
</feature>
<feature type="compositionally biased region" description="Polar residues" evidence="1">
    <location>
        <begin position="51"/>
        <end position="63"/>
    </location>
</feature>
<organism evidence="2 3">
    <name type="scientific">Halogeometricum pallidum JCM 14848</name>
    <dbReference type="NCBI Taxonomy" id="1227487"/>
    <lineage>
        <taxon>Archaea</taxon>
        <taxon>Methanobacteriati</taxon>
        <taxon>Methanobacteriota</taxon>
        <taxon>Stenosarchaea group</taxon>
        <taxon>Halobacteria</taxon>
        <taxon>Halobacteriales</taxon>
        <taxon>Haloferacaceae</taxon>
        <taxon>Halogeometricum</taxon>
    </lineage>
</organism>
<reference evidence="2 3" key="1">
    <citation type="journal article" date="2014" name="PLoS Genet.">
        <title>Phylogenetically driven sequencing of extremely halophilic archaea reveals strategies for static and dynamic osmo-response.</title>
        <authorList>
            <person name="Becker E.A."/>
            <person name="Seitzer P.M."/>
            <person name="Tritt A."/>
            <person name="Larsen D."/>
            <person name="Krusor M."/>
            <person name="Yao A.I."/>
            <person name="Wu D."/>
            <person name="Madern D."/>
            <person name="Eisen J.A."/>
            <person name="Darling A.E."/>
            <person name="Facciotti M.T."/>
        </authorList>
    </citation>
    <scope>NUCLEOTIDE SEQUENCE [LARGE SCALE GENOMIC DNA]</scope>
    <source>
        <strain evidence="2 3">JCM 14848</strain>
    </source>
</reference>
<protein>
    <submittedName>
        <fullName evidence="2">Uncharacterized protein</fullName>
    </submittedName>
</protein>
<accession>M0D7R1</accession>
<evidence type="ECO:0000313" key="2">
    <source>
        <dbReference type="EMBL" id="ELZ31520.1"/>
    </source>
</evidence>